<feature type="chain" id="PRO_5046960845" evidence="5">
    <location>
        <begin position="23"/>
        <end position="558"/>
    </location>
</feature>
<feature type="region of interest" description="Disordered" evidence="4">
    <location>
        <begin position="217"/>
        <end position="247"/>
    </location>
</feature>
<feature type="domain" description="Secretin N-terminal" evidence="7">
    <location>
        <begin position="204"/>
        <end position="283"/>
    </location>
</feature>
<feature type="domain" description="Type II/III secretion system secretin-like" evidence="6">
    <location>
        <begin position="389"/>
        <end position="554"/>
    </location>
</feature>
<dbReference type="Pfam" id="PF07655">
    <property type="entry name" value="Secretin_N_2"/>
    <property type="match status" value="1"/>
</dbReference>
<gene>
    <name evidence="8" type="ORF">AADV58_17140</name>
</gene>
<keyword evidence="3" id="KW-0472">Membrane</keyword>
<evidence type="ECO:0000313" key="9">
    <source>
        <dbReference type="Proteomes" id="UP001479520"/>
    </source>
</evidence>
<dbReference type="PROSITE" id="PS51257">
    <property type="entry name" value="PROKAR_LIPOPROTEIN"/>
    <property type="match status" value="1"/>
</dbReference>
<geneLocation type="plasmid" evidence="8 9">
    <name>unnamed1</name>
</geneLocation>
<keyword evidence="9" id="KW-1185">Reference proteome</keyword>
<feature type="signal peptide" evidence="5">
    <location>
        <begin position="1"/>
        <end position="22"/>
    </location>
</feature>
<evidence type="ECO:0000259" key="6">
    <source>
        <dbReference type="Pfam" id="PF00263"/>
    </source>
</evidence>
<name>A0ABZ2XQG5_9RHOO</name>
<accession>A0ABZ2XQG5</accession>
<dbReference type="Proteomes" id="UP001479520">
    <property type="component" value="Plasmid unnamed1"/>
</dbReference>
<organism evidence="8 9">
    <name type="scientific">Azonexus hydrophilus</name>
    <dbReference type="NCBI Taxonomy" id="418702"/>
    <lineage>
        <taxon>Bacteria</taxon>
        <taxon>Pseudomonadati</taxon>
        <taxon>Pseudomonadota</taxon>
        <taxon>Betaproteobacteria</taxon>
        <taxon>Rhodocyclales</taxon>
        <taxon>Azonexaceae</taxon>
        <taxon>Azonexus</taxon>
    </lineage>
</organism>
<dbReference type="Pfam" id="PF00263">
    <property type="entry name" value="Secretin"/>
    <property type="match status" value="1"/>
</dbReference>
<proteinExistence type="predicted"/>
<keyword evidence="2 5" id="KW-0732">Signal</keyword>
<evidence type="ECO:0000256" key="1">
    <source>
        <dbReference type="ARBA" id="ARBA00004370"/>
    </source>
</evidence>
<dbReference type="InterPro" id="IPR050810">
    <property type="entry name" value="Bact_Secretion_Sys_Channel"/>
</dbReference>
<evidence type="ECO:0000259" key="7">
    <source>
        <dbReference type="Pfam" id="PF07655"/>
    </source>
</evidence>
<keyword evidence="8" id="KW-0614">Plasmid</keyword>
<evidence type="ECO:0000256" key="2">
    <source>
        <dbReference type="ARBA" id="ARBA00022729"/>
    </source>
</evidence>
<feature type="compositionally biased region" description="Gly residues" evidence="4">
    <location>
        <begin position="228"/>
        <end position="246"/>
    </location>
</feature>
<dbReference type="EMBL" id="CP151407">
    <property type="protein sequence ID" value="WZJ23481.1"/>
    <property type="molecule type" value="Genomic_DNA"/>
</dbReference>
<protein>
    <submittedName>
        <fullName evidence="8">PilN family type IVB pilus formation outer membrane protein</fullName>
    </submittedName>
</protein>
<comment type="subcellular location">
    <subcellularLocation>
        <location evidence="1">Membrane</location>
    </subcellularLocation>
</comment>
<reference evidence="8 9" key="1">
    <citation type="submission" date="2024-04" db="EMBL/GenBank/DDBJ databases">
        <title>Dissimilatory iodate-reducing microorganisms contribute to the enrichment of iodine in groundwater.</title>
        <authorList>
            <person name="Jiang Z."/>
        </authorList>
    </citation>
    <scope>NUCLEOTIDE SEQUENCE [LARGE SCALE GENOMIC DNA]</scope>
    <source>
        <strain evidence="8 9">NCP973</strain>
        <plasmid evidence="8 9">unnamed1</plasmid>
    </source>
</reference>
<dbReference type="RefSeq" id="WP_341744793.1">
    <property type="nucleotide sequence ID" value="NZ_CP151407.1"/>
</dbReference>
<dbReference type="PANTHER" id="PTHR30332:SF24">
    <property type="entry name" value="SECRETIN GSPD-RELATED"/>
    <property type="match status" value="1"/>
</dbReference>
<sequence>MRQAIRQSTVAVLVASALSGCAISTIAPIKEEVAKEHQGATDSFKRMNAGEKLVAAKPLPTVERKESAFLPVRKVTSTVQMNRSTDPMLVRNIAVNRIFASAQDLAERLTGLSGIPVSVDQDVIAPVNQTAAAAAGARPMGTAMPLPTPIGGVALNPSMNPGDFPMTLSYSGTLAGLLDVACSRIGISWSYEDGRIRLFRYTSRTFRVNALPGDTSMDALVGNSGSSSGSGGGGGGASGGSGGGGNSSVQKAGMTFSGLSVWKGMEEAIKVMLSKQGHVVVTPALGTVTVTDTPAIVSQVEKFVDQQNEALARQVVVNVKVIRVELNDENKYGINWNVVYSALNQNWGMTFSTAIAAITGGGNLGANILANPTSKALAPWAGSGALIEALSTQGRVSNVTSASVTTINNQPAPIQVGRQTSYVASSSTTITSGVATTTMTAGQISSGFSMTVLPHIMEGNRMFLQYAMDLSSLLSLNTITAGNSFMQTPDLDTRNSLQRVIVNSGDTIVVSGFESSDNNGETSGVGDANVPVAGGSLHGSKKKSVLVLLIQPVLMAGS</sequence>
<evidence type="ECO:0000256" key="3">
    <source>
        <dbReference type="ARBA" id="ARBA00023136"/>
    </source>
</evidence>
<dbReference type="PANTHER" id="PTHR30332">
    <property type="entry name" value="PROBABLE GENERAL SECRETION PATHWAY PROTEIN D"/>
    <property type="match status" value="1"/>
</dbReference>
<evidence type="ECO:0000256" key="5">
    <source>
        <dbReference type="SAM" id="SignalP"/>
    </source>
</evidence>
<dbReference type="InterPro" id="IPR013359">
    <property type="entry name" value="Pilus_4B_PilN"/>
</dbReference>
<dbReference type="InterPro" id="IPR004846">
    <property type="entry name" value="T2SS/T3SS_dom"/>
</dbReference>
<evidence type="ECO:0000256" key="4">
    <source>
        <dbReference type="SAM" id="MobiDB-lite"/>
    </source>
</evidence>
<dbReference type="InterPro" id="IPR011514">
    <property type="entry name" value="Secretin_N_2"/>
</dbReference>
<dbReference type="NCBIfam" id="TIGR02520">
    <property type="entry name" value="pilus_B_mal_scr"/>
    <property type="match status" value="1"/>
</dbReference>
<evidence type="ECO:0000313" key="8">
    <source>
        <dbReference type="EMBL" id="WZJ23481.1"/>
    </source>
</evidence>